<gene>
    <name evidence="1" type="ORF">ROSEINA2194_01593</name>
</gene>
<reference evidence="1 2" key="1">
    <citation type="submission" date="2009-02" db="EMBL/GenBank/DDBJ databases">
        <authorList>
            <person name="Fulton L."/>
            <person name="Clifton S."/>
            <person name="Fulton B."/>
            <person name="Xu J."/>
            <person name="Minx P."/>
            <person name="Pepin K.H."/>
            <person name="Johnson M."/>
            <person name="Bhonagiri V."/>
            <person name="Nash W.E."/>
            <person name="Mardis E.R."/>
            <person name="Wilson R.K."/>
        </authorList>
    </citation>
    <scope>NUCLEOTIDE SEQUENCE [LARGE SCALE GENOMIC DNA]</scope>
    <source>
        <strain evidence="1 2">DSM 16841</strain>
    </source>
</reference>
<dbReference type="EMBL" id="ACFY01000060">
    <property type="protein sequence ID" value="EEG94563.1"/>
    <property type="molecule type" value="Genomic_DNA"/>
</dbReference>
<evidence type="ECO:0000313" key="1">
    <source>
        <dbReference type="EMBL" id="EEG94563.1"/>
    </source>
</evidence>
<protein>
    <submittedName>
        <fullName evidence="1">Uncharacterized protein</fullName>
    </submittedName>
</protein>
<evidence type="ECO:0000313" key="2">
    <source>
        <dbReference type="Proteomes" id="UP000003561"/>
    </source>
</evidence>
<sequence>MNKKQKYRNVLEKRLLWQPLCVIIFLMRTDVSPKQTEWILYTKENLLNLATKRYSFP</sequence>
<accession>C0FS77</accession>
<proteinExistence type="predicted"/>
<reference evidence="1 2" key="2">
    <citation type="submission" date="2009-03" db="EMBL/GenBank/DDBJ databases">
        <title>Draft genome sequence of Roseburia inulinivorans (DSM 16841).</title>
        <authorList>
            <person name="Sudarsanam P."/>
            <person name="Ley R."/>
            <person name="Guruge J."/>
            <person name="Turnbaugh P.J."/>
            <person name="Mahowald M."/>
            <person name="Liep D."/>
            <person name="Gordon J."/>
        </authorList>
    </citation>
    <scope>NUCLEOTIDE SEQUENCE [LARGE SCALE GENOMIC DNA]</scope>
    <source>
        <strain evidence="1 2">DSM 16841</strain>
    </source>
</reference>
<dbReference type="Proteomes" id="UP000003561">
    <property type="component" value="Unassembled WGS sequence"/>
</dbReference>
<name>C0FS77_9FIRM</name>
<organism evidence="1 2">
    <name type="scientific">Roseburia inulinivorans DSM 16841</name>
    <dbReference type="NCBI Taxonomy" id="622312"/>
    <lineage>
        <taxon>Bacteria</taxon>
        <taxon>Bacillati</taxon>
        <taxon>Bacillota</taxon>
        <taxon>Clostridia</taxon>
        <taxon>Lachnospirales</taxon>
        <taxon>Lachnospiraceae</taxon>
        <taxon>Roseburia</taxon>
    </lineage>
</organism>
<comment type="caution">
    <text evidence="1">The sequence shown here is derived from an EMBL/GenBank/DDBJ whole genome shotgun (WGS) entry which is preliminary data.</text>
</comment>
<dbReference type="AlphaFoldDB" id="C0FS77"/>